<evidence type="ECO:0000256" key="1">
    <source>
        <dbReference type="ARBA" id="ARBA00022690"/>
    </source>
</evidence>
<dbReference type="Proteomes" id="UP001457282">
    <property type="component" value="Unassembled WGS sequence"/>
</dbReference>
<proteinExistence type="inferred from homology"/>
<evidence type="ECO:0000313" key="6">
    <source>
        <dbReference type="Proteomes" id="UP001457282"/>
    </source>
</evidence>
<evidence type="ECO:0000256" key="2">
    <source>
        <dbReference type="ARBA" id="ARBA00022704"/>
    </source>
</evidence>
<protein>
    <recommendedName>
        <fullName evidence="3">Cysteine proteinase inhibitor</fullName>
    </recommendedName>
</protein>
<dbReference type="CDD" id="cd00042">
    <property type="entry name" value="CY"/>
    <property type="match status" value="1"/>
</dbReference>
<keyword evidence="2 3" id="KW-0789">Thiol protease inhibitor</keyword>
<comment type="caution">
    <text evidence="5">The sequence shown here is derived from an EMBL/GenBank/DDBJ whole genome shotgun (WGS) entry which is preliminary data.</text>
</comment>
<name>A0AAW1X957_RUBAR</name>
<reference evidence="5 6" key="1">
    <citation type="journal article" date="2023" name="G3 (Bethesda)">
        <title>A chromosome-length genome assembly and annotation of blackberry (Rubus argutus, cv. 'Hillquist').</title>
        <authorList>
            <person name="Bruna T."/>
            <person name="Aryal R."/>
            <person name="Dudchenko O."/>
            <person name="Sargent D.J."/>
            <person name="Mead D."/>
            <person name="Buti M."/>
            <person name="Cavallini A."/>
            <person name="Hytonen T."/>
            <person name="Andres J."/>
            <person name="Pham M."/>
            <person name="Weisz D."/>
            <person name="Mascagni F."/>
            <person name="Usai G."/>
            <person name="Natali L."/>
            <person name="Bassil N."/>
            <person name="Fernandez G.E."/>
            <person name="Lomsadze A."/>
            <person name="Armour M."/>
            <person name="Olukolu B."/>
            <person name="Poorten T."/>
            <person name="Britton C."/>
            <person name="Davik J."/>
            <person name="Ashrafi H."/>
            <person name="Aiden E.L."/>
            <person name="Borodovsky M."/>
            <person name="Worthington M."/>
        </authorList>
    </citation>
    <scope>NUCLEOTIDE SEQUENCE [LARGE SCALE GENOMIC DNA]</scope>
    <source>
        <strain evidence="5">PI 553951</strain>
    </source>
</reference>
<organism evidence="5 6">
    <name type="scientific">Rubus argutus</name>
    <name type="common">Southern blackberry</name>
    <dbReference type="NCBI Taxonomy" id="59490"/>
    <lineage>
        <taxon>Eukaryota</taxon>
        <taxon>Viridiplantae</taxon>
        <taxon>Streptophyta</taxon>
        <taxon>Embryophyta</taxon>
        <taxon>Tracheophyta</taxon>
        <taxon>Spermatophyta</taxon>
        <taxon>Magnoliopsida</taxon>
        <taxon>eudicotyledons</taxon>
        <taxon>Gunneridae</taxon>
        <taxon>Pentapetalae</taxon>
        <taxon>rosids</taxon>
        <taxon>fabids</taxon>
        <taxon>Rosales</taxon>
        <taxon>Rosaceae</taxon>
        <taxon>Rosoideae</taxon>
        <taxon>Rosoideae incertae sedis</taxon>
        <taxon>Rubus</taxon>
    </lineage>
</organism>
<dbReference type="EMBL" id="JBEDUW010000004">
    <property type="protein sequence ID" value="KAK9933232.1"/>
    <property type="molecule type" value="Genomic_DNA"/>
</dbReference>
<dbReference type="PANTHER" id="PTHR11413:SF110">
    <property type="entry name" value="CYSTEINE PROTEINASE INHIBITOR 6"/>
    <property type="match status" value="1"/>
</dbReference>
<sequence>MGAVTAASYVKNLPLYDSASEQPTSLPIILKPNIGYWAPFDHNALIPTCSSSSSTFLLLHGSSAANPNSGSLSSTSSPPCGTCIYKCAQWDDWIIRLAQFAVEQHNHKESKHLRYVRVVGVSHTTVSSLLYHITLEAVNVNKPKIYHAIVWMQILKNFMELLVWNPVNDSLWTLGVKSAKVVAEGNLDVPKGLCSVTIH</sequence>
<dbReference type="InterPro" id="IPR000010">
    <property type="entry name" value="Cystatin_dom"/>
</dbReference>
<evidence type="ECO:0000259" key="4">
    <source>
        <dbReference type="Pfam" id="PF16845"/>
    </source>
</evidence>
<dbReference type="Pfam" id="PF16845">
    <property type="entry name" value="SQAPI"/>
    <property type="match status" value="1"/>
</dbReference>
<evidence type="ECO:0000313" key="5">
    <source>
        <dbReference type="EMBL" id="KAK9933232.1"/>
    </source>
</evidence>
<dbReference type="PANTHER" id="PTHR11413">
    <property type="entry name" value="CYSTATIN FAMILY MEMBER"/>
    <property type="match status" value="1"/>
</dbReference>
<dbReference type="InterPro" id="IPR046350">
    <property type="entry name" value="Cystatin_sf"/>
</dbReference>
<keyword evidence="6" id="KW-1185">Reference proteome</keyword>
<dbReference type="Gene3D" id="3.10.450.10">
    <property type="match status" value="1"/>
</dbReference>
<dbReference type="InterPro" id="IPR027214">
    <property type="entry name" value="Cystatin"/>
</dbReference>
<dbReference type="SUPFAM" id="SSF54403">
    <property type="entry name" value="Cystatin/monellin"/>
    <property type="match status" value="1"/>
</dbReference>
<gene>
    <name evidence="5" type="ORF">M0R45_020435</name>
</gene>
<keyword evidence="1 3" id="KW-0646">Protease inhibitor</keyword>
<dbReference type="GO" id="GO:0004869">
    <property type="term" value="F:cysteine-type endopeptidase inhibitor activity"/>
    <property type="evidence" value="ECO:0007669"/>
    <property type="project" value="UniProtKB-KW"/>
</dbReference>
<evidence type="ECO:0000256" key="3">
    <source>
        <dbReference type="RuleBase" id="RU362130"/>
    </source>
</evidence>
<accession>A0AAW1X957</accession>
<dbReference type="AlphaFoldDB" id="A0AAW1X957"/>
<feature type="domain" description="Cystatin" evidence="4">
    <location>
        <begin position="91"/>
        <end position="165"/>
    </location>
</feature>
<comment type="similarity">
    <text evidence="3">Belongs to the cystatin family. Phytocystatin subfamily.</text>
</comment>